<proteinExistence type="predicted"/>
<dbReference type="PANTHER" id="PTHR35810:SF1">
    <property type="entry name" value="CYTOPLASMIC PROTEIN"/>
    <property type="match status" value="1"/>
</dbReference>
<evidence type="ECO:0000313" key="2">
    <source>
        <dbReference type="EMBL" id="PWS30790.1"/>
    </source>
</evidence>
<dbReference type="InterPro" id="IPR003497">
    <property type="entry name" value="BRO_N_domain"/>
</dbReference>
<keyword evidence="3" id="KW-1185">Reference proteome</keyword>
<accession>A0A317EV26</accession>
<dbReference type="RefSeq" id="WP_109930742.1">
    <property type="nucleotide sequence ID" value="NZ_QGNY01000005.1"/>
</dbReference>
<dbReference type="OrthoDB" id="9802752at2"/>
<dbReference type="InterPro" id="IPR011204">
    <property type="entry name" value="Virulence_RhuM-like"/>
</dbReference>
<dbReference type="PROSITE" id="PS51750">
    <property type="entry name" value="BRO_N"/>
    <property type="match status" value="1"/>
</dbReference>
<dbReference type="EMBL" id="QGNY01000005">
    <property type="protein sequence ID" value="PWS30790.1"/>
    <property type="molecule type" value="Genomic_DNA"/>
</dbReference>
<name>A0A317EV26_9SPHI</name>
<organism evidence="2 3">
    <name type="scientific">Pedobacter paludis</name>
    <dbReference type="NCBI Taxonomy" id="2203212"/>
    <lineage>
        <taxon>Bacteria</taxon>
        <taxon>Pseudomonadati</taxon>
        <taxon>Bacteroidota</taxon>
        <taxon>Sphingobacteriia</taxon>
        <taxon>Sphingobacteriales</taxon>
        <taxon>Sphingobacteriaceae</taxon>
        <taxon>Pedobacter</taxon>
    </lineage>
</organism>
<dbReference type="AlphaFoldDB" id="A0A317EV26"/>
<gene>
    <name evidence="2" type="ORF">DF947_14335</name>
</gene>
<protein>
    <submittedName>
        <fullName evidence="2">Virulence protein</fullName>
    </submittedName>
</protein>
<sequence length="149" mass="17007">MNKGEIIFYKTGDGQPAIDVALQNDTVWLTQKQIATVFGVQTPAINKHIGNIFHSGELDESTISNLEIVRKEGKRDIKRKVEVYNLDMILSIGYRVNSARATQFRIWANKILKDYLINGYVLNDKKLKEQSKQLEELKQVVKLINTVST</sequence>
<dbReference type="Pfam" id="PF13310">
    <property type="entry name" value="Virulence_RhuM"/>
    <property type="match status" value="1"/>
</dbReference>
<dbReference type="PANTHER" id="PTHR35810">
    <property type="entry name" value="CYTOPLASMIC PROTEIN-RELATED"/>
    <property type="match status" value="1"/>
</dbReference>
<evidence type="ECO:0000313" key="3">
    <source>
        <dbReference type="Proteomes" id="UP000245391"/>
    </source>
</evidence>
<evidence type="ECO:0000259" key="1">
    <source>
        <dbReference type="PROSITE" id="PS51750"/>
    </source>
</evidence>
<dbReference type="Proteomes" id="UP000245391">
    <property type="component" value="Unassembled WGS sequence"/>
</dbReference>
<comment type="caution">
    <text evidence="2">The sequence shown here is derived from an EMBL/GenBank/DDBJ whole genome shotgun (WGS) entry which is preliminary data.</text>
</comment>
<feature type="domain" description="Bro-N" evidence="1">
    <location>
        <begin position="1"/>
        <end position="119"/>
    </location>
</feature>
<reference evidence="3" key="1">
    <citation type="submission" date="2018-05" db="EMBL/GenBank/DDBJ databases">
        <title>Pedobacter paludis sp. nov., isolated from wetland soil.</title>
        <authorList>
            <person name="Zhang Y."/>
        </authorList>
    </citation>
    <scope>NUCLEOTIDE SEQUENCE [LARGE SCALE GENOMIC DNA]</scope>
    <source>
        <strain evidence="3">R-8</strain>
    </source>
</reference>